<evidence type="ECO:0000256" key="2">
    <source>
        <dbReference type="ARBA" id="ARBA00022692"/>
    </source>
</evidence>
<dbReference type="GO" id="GO:0016020">
    <property type="term" value="C:membrane"/>
    <property type="evidence" value="ECO:0007669"/>
    <property type="project" value="UniProtKB-SubCell"/>
</dbReference>
<organism evidence="7 8">
    <name type="scientific">Laodelphax striatellus</name>
    <name type="common">Small brown planthopper</name>
    <name type="synonym">Delphax striatella</name>
    <dbReference type="NCBI Taxonomy" id="195883"/>
    <lineage>
        <taxon>Eukaryota</taxon>
        <taxon>Metazoa</taxon>
        <taxon>Ecdysozoa</taxon>
        <taxon>Arthropoda</taxon>
        <taxon>Hexapoda</taxon>
        <taxon>Insecta</taxon>
        <taxon>Pterygota</taxon>
        <taxon>Neoptera</taxon>
        <taxon>Paraneoptera</taxon>
        <taxon>Hemiptera</taxon>
        <taxon>Auchenorrhyncha</taxon>
        <taxon>Fulgoroidea</taxon>
        <taxon>Delphacidae</taxon>
        <taxon>Criomorphinae</taxon>
        <taxon>Laodelphax</taxon>
    </lineage>
</organism>
<keyword evidence="4 5" id="KW-0472">Membrane</keyword>
<dbReference type="PANTHER" id="PTHR11814">
    <property type="entry name" value="SULFATE TRANSPORTER"/>
    <property type="match status" value="1"/>
</dbReference>
<evidence type="ECO:0000256" key="5">
    <source>
        <dbReference type="SAM" id="Phobius"/>
    </source>
</evidence>
<dbReference type="Pfam" id="PF00916">
    <property type="entry name" value="Sulfate_transp"/>
    <property type="match status" value="1"/>
</dbReference>
<keyword evidence="3 5" id="KW-1133">Transmembrane helix</keyword>
<evidence type="ECO:0000256" key="4">
    <source>
        <dbReference type="ARBA" id="ARBA00023136"/>
    </source>
</evidence>
<feature type="non-terminal residue" evidence="7">
    <location>
        <position position="1"/>
    </location>
</feature>
<protein>
    <recommendedName>
        <fullName evidence="6">STAS domain-containing protein</fullName>
    </recommendedName>
</protein>
<comment type="caution">
    <text evidence="7">The sequence shown here is derived from an EMBL/GenBank/DDBJ whole genome shotgun (WGS) entry which is preliminary data.</text>
</comment>
<dbReference type="Proteomes" id="UP000291343">
    <property type="component" value="Unassembled WGS sequence"/>
</dbReference>
<dbReference type="EMBL" id="QKKF02036007">
    <property type="protein sequence ID" value="RZF32772.1"/>
    <property type="molecule type" value="Genomic_DNA"/>
</dbReference>
<evidence type="ECO:0000256" key="3">
    <source>
        <dbReference type="ARBA" id="ARBA00022989"/>
    </source>
</evidence>
<dbReference type="InterPro" id="IPR036513">
    <property type="entry name" value="STAS_dom_sf"/>
</dbReference>
<keyword evidence="2 5" id="KW-0812">Transmembrane</keyword>
<name>A0A482WHM3_LAOST</name>
<feature type="transmembrane region" description="Helical" evidence="5">
    <location>
        <begin position="232"/>
        <end position="251"/>
    </location>
</feature>
<dbReference type="GO" id="GO:0055085">
    <property type="term" value="P:transmembrane transport"/>
    <property type="evidence" value="ECO:0007669"/>
    <property type="project" value="InterPro"/>
</dbReference>
<feature type="transmembrane region" description="Helical" evidence="5">
    <location>
        <begin position="97"/>
        <end position="120"/>
    </location>
</feature>
<feature type="transmembrane region" description="Helical" evidence="5">
    <location>
        <begin position="161"/>
        <end position="183"/>
    </location>
</feature>
<dbReference type="STRING" id="195883.A0A482WHM3"/>
<dbReference type="OrthoDB" id="288203at2759"/>
<evidence type="ECO:0000259" key="6">
    <source>
        <dbReference type="PROSITE" id="PS50801"/>
    </source>
</evidence>
<dbReference type="CDD" id="cd07042">
    <property type="entry name" value="STAS_SulP_like_sulfate_transporter"/>
    <property type="match status" value="1"/>
</dbReference>
<feature type="transmembrane region" description="Helical" evidence="5">
    <location>
        <begin position="296"/>
        <end position="324"/>
    </location>
</feature>
<comment type="subcellular location">
    <subcellularLocation>
        <location evidence="1">Membrane</location>
        <topology evidence="1">Multi-pass membrane protein</topology>
    </subcellularLocation>
</comment>
<evidence type="ECO:0000256" key="1">
    <source>
        <dbReference type="ARBA" id="ARBA00004141"/>
    </source>
</evidence>
<accession>A0A482WHM3</accession>
<dbReference type="InterPro" id="IPR011547">
    <property type="entry name" value="SLC26A/SulP_dom"/>
</dbReference>
<dbReference type="SUPFAM" id="SSF52091">
    <property type="entry name" value="SpoIIaa-like"/>
    <property type="match status" value="1"/>
</dbReference>
<dbReference type="InParanoid" id="A0A482WHM3"/>
<dbReference type="AlphaFoldDB" id="A0A482WHM3"/>
<sequence length="480" mass="52948">FLVNFVSVPVISGFTSAAALIIASAQLKSLFGLRYNAESFIDTWTEFFKHNAETRLWDLTLGLFCIIALMLLKILNNIQLAEKGETLEGWRKNLKQVFWAISIGRNAMIVVVCSLLAYAYEQANVHPFVLTGEIQSGLPNIEAPPFQSVDENGEPVSFLEMVAHLGSGLLVIPLIAIVSNLALSKAFSDGGRTDATQEMIALGIANIVGSFVKSMPMCGAFSRSAVNNASGVRTTFGGLYTSILVLLALGVLTPYFYYIPRASLAAVIITAVLHMVDIDTLKPIWSTNKFDLLPVAVTFFSCLFLGVEVGLLIGIIVDLAFLLYHSARPSISVERIVDTSGSYWMVVPRGSLLYPAVDHVRSRIFHKTFSKTEEGIQTKTIVIDCSHISRIDFTAAQGLQSMLNDIKNQHMQLVLLYANREMVHSMKNLCPQLRVATSQMELQTIIAENIFCETNHKNASSEQIKPVLNETSKQKEETKF</sequence>
<reference evidence="7 8" key="1">
    <citation type="journal article" date="2017" name="Gigascience">
        <title>Genome sequence of the small brown planthopper, Laodelphax striatellus.</title>
        <authorList>
            <person name="Zhu J."/>
            <person name="Jiang F."/>
            <person name="Wang X."/>
            <person name="Yang P."/>
            <person name="Bao Y."/>
            <person name="Zhao W."/>
            <person name="Wang W."/>
            <person name="Lu H."/>
            <person name="Wang Q."/>
            <person name="Cui N."/>
            <person name="Li J."/>
            <person name="Chen X."/>
            <person name="Luo L."/>
            <person name="Yu J."/>
            <person name="Kang L."/>
            <person name="Cui F."/>
        </authorList>
    </citation>
    <scope>NUCLEOTIDE SEQUENCE [LARGE SCALE GENOMIC DNA]</scope>
    <source>
        <strain evidence="7">Lst14</strain>
    </source>
</reference>
<keyword evidence="8" id="KW-1185">Reference proteome</keyword>
<feature type="domain" description="STAS" evidence="6">
    <location>
        <begin position="350"/>
        <end position="415"/>
    </location>
</feature>
<proteinExistence type="predicted"/>
<dbReference type="PROSITE" id="PS50801">
    <property type="entry name" value="STAS"/>
    <property type="match status" value="1"/>
</dbReference>
<dbReference type="Gene3D" id="3.30.750.24">
    <property type="entry name" value="STAS domain"/>
    <property type="match status" value="1"/>
</dbReference>
<dbReference type="InterPro" id="IPR001902">
    <property type="entry name" value="SLC26A/SulP_fam"/>
</dbReference>
<dbReference type="Pfam" id="PF01740">
    <property type="entry name" value="STAS"/>
    <property type="match status" value="1"/>
</dbReference>
<evidence type="ECO:0000313" key="8">
    <source>
        <dbReference type="Proteomes" id="UP000291343"/>
    </source>
</evidence>
<dbReference type="InterPro" id="IPR002645">
    <property type="entry name" value="STAS_dom"/>
</dbReference>
<gene>
    <name evidence="7" type="ORF">LSTR_LSTR009881</name>
</gene>
<dbReference type="SMR" id="A0A482WHM3"/>
<feature type="transmembrane region" description="Helical" evidence="5">
    <location>
        <begin position="56"/>
        <end position="76"/>
    </location>
</feature>
<evidence type="ECO:0000313" key="7">
    <source>
        <dbReference type="EMBL" id="RZF32772.1"/>
    </source>
</evidence>